<proteinExistence type="predicted"/>
<reference evidence="1 2" key="1">
    <citation type="journal article" date="2019" name="Nat. Plants">
        <title>Genome sequencing of Musa balbisiana reveals subgenome evolution and function divergence in polyploid bananas.</title>
        <authorList>
            <person name="Yao X."/>
        </authorList>
    </citation>
    <scope>NUCLEOTIDE SEQUENCE [LARGE SCALE GENOMIC DNA]</scope>
    <source>
        <strain evidence="2">cv. DH-PKW</strain>
        <tissue evidence="1">Leaves</tissue>
    </source>
</reference>
<sequence length="63" mass="7146">MNTEAHRRCSRSPQQIFSYSTRSPIASRLLALDFLASHPCRISKGVAWRKKATGNWIGFRVPS</sequence>
<dbReference type="EMBL" id="PYDT01000009">
    <property type="protein sequence ID" value="THU49686.1"/>
    <property type="molecule type" value="Genomic_DNA"/>
</dbReference>
<protein>
    <submittedName>
        <fullName evidence="1">Uncharacterized protein</fullName>
    </submittedName>
</protein>
<evidence type="ECO:0000313" key="1">
    <source>
        <dbReference type="EMBL" id="THU49686.1"/>
    </source>
</evidence>
<organism evidence="1 2">
    <name type="scientific">Musa balbisiana</name>
    <name type="common">Banana</name>
    <dbReference type="NCBI Taxonomy" id="52838"/>
    <lineage>
        <taxon>Eukaryota</taxon>
        <taxon>Viridiplantae</taxon>
        <taxon>Streptophyta</taxon>
        <taxon>Embryophyta</taxon>
        <taxon>Tracheophyta</taxon>
        <taxon>Spermatophyta</taxon>
        <taxon>Magnoliopsida</taxon>
        <taxon>Liliopsida</taxon>
        <taxon>Zingiberales</taxon>
        <taxon>Musaceae</taxon>
        <taxon>Musa</taxon>
    </lineage>
</organism>
<dbReference type="Proteomes" id="UP000317650">
    <property type="component" value="Chromosome 6"/>
</dbReference>
<accession>A0A4V4H3V2</accession>
<gene>
    <name evidence="1" type="ORF">C4D60_Mb06t12150</name>
</gene>
<comment type="caution">
    <text evidence="1">The sequence shown here is derived from an EMBL/GenBank/DDBJ whole genome shotgun (WGS) entry which is preliminary data.</text>
</comment>
<keyword evidence="2" id="KW-1185">Reference proteome</keyword>
<name>A0A4V4H3V2_MUSBA</name>
<evidence type="ECO:0000313" key="2">
    <source>
        <dbReference type="Proteomes" id="UP000317650"/>
    </source>
</evidence>
<dbReference type="AlphaFoldDB" id="A0A4V4H3V2"/>